<dbReference type="GO" id="GO:0019843">
    <property type="term" value="F:rRNA binding"/>
    <property type="evidence" value="ECO:0007669"/>
    <property type="project" value="UniProtKB-UniRule"/>
</dbReference>
<dbReference type="GO" id="GO:0043022">
    <property type="term" value="F:ribosome binding"/>
    <property type="evidence" value="ECO:0007669"/>
    <property type="project" value="UniProtKB-UniRule"/>
</dbReference>
<dbReference type="HOGENOM" id="CLU_106757_2_0_6"/>
<keyword evidence="4 5" id="KW-0694">RNA-binding</keyword>
<accession>G4QE20</accession>
<protein>
    <recommendedName>
        <fullName evidence="5">Dual-action ribosomal maturation protein DarP</fullName>
    </recommendedName>
    <alternativeName>
        <fullName evidence="5">Large ribosomal subunit assembly factor DarP</fullName>
    </alternativeName>
</protein>
<dbReference type="AlphaFoldDB" id="G4QE20"/>
<dbReference type="PANTHER" id="PTHR38101">
    <property type="entry name" value="UPF0307 PROTEIN YJGA"/>
    <property type="match status" value="1"/>
</dbReference>
<dbReference type="STRING" id="1085623.GNIT_3200"/>
<evidence type="ECO:0000256" key="3">
    <source>
        <dbReference type="ARBA" id="ARBA00022730"/>
    </source>
</evidence>
<comment type="function">
    <text evidence="5">Member of a network of 50S ribosomal subunit biogenesis factors which assembles along the 30S-50S interface, preventing incorrect 23S rRNA structures from forming. Promotes peptidyl transferase center (PTC) maturation.</text>
</comment>
<dbReference type="NCBIfam" id="NF003593">
    <property type="entry name" value="PRK05255.1-1"/>
    <property type="match status" value="1"/>
</dbReference>
<keyword evidence="3 5" id="KW-0699">rRNA-binding</keyword>
<proteinExistence type="inferred from homology"/>
<dbReference type="CDD" id="cd16331">
    <property type="entry name" value="YjgA-like"/>
    <property type="match status" value="1"/>
</dbReference>
<dbReference type="GO" id="GO:0005829">
    <property type="term" value="C:cytosol"/>
    <property type="evidence" value="ECO:0007669"/>
    <property type="project" value="TreeGrafter"/>
</dbReference>
<evidence type="ECO:0000256" key="5">
    <source>
        <dbReference type="HAMAP-Rule" id="MF_00765"/>
    </source>
</evidence>
<dbReference type="OrthoDB" id="5293604at2"/>
<sequence>MNADYNPEPLLDENGEIIKSKTQLKQDAEDIKQLGVALVEFSNAQLDEIPMNDELREAIQLANRINKKKDGFRRQLQLIGKILRQCDLEQIEDGINRLRAHHLRTNTHFHELEQLRDDIVNKGDSAIQSLLDEHPDLDRQKLRQMHRQAVKQKEAEKPPKAAREIFQYLKQNIEE</sequence>
<keyword evidence="2 5" id="KW-0690">Ribosome biogenesis</keyword>
<dbReference type="PANTHER" id="PTHR38101:SF1">
    <property type="entry name" value="UPF0307 PROTEIN YJGA"/>
    <property type="match status" value="1"/>
</dbReference>
<dbReference type="eggNOG" id="COG3028">
    <property type="taxonomic scope" value="Bacteria"/>
</dbReference>
<comment type="subcellular location">
    <subcellularLocation>
        <location evidence="5">Cytoplasm</location>
    </subcellularLocation>
    <text evidence="5">Associates with late stage pre-50S ribosomal subunits.</text>
</comment>
<dbReference type="GO" id="GO:1902626">
    <property type="term" value="P:assembly of large subunit precursor of preribosome"/>
    <property type="evidence" value="ECO:0007669"/>
    <property type="project" value="UniProtKB-UniRule"/>
</dbReference>
<gene>
    <name evidence="5" type="primary">darP</name>
    <name evidence="6" type="ordered locus">GNIT_3200</name>
</gene>
<evidence type="ECO:0000313" key="7">
    <source>
        <dbReference type="Proteomes" id="UP000009282"/>
    </source>
</evidence>
<keyword evidence="1 5" id="KW-0963">Cytoplasm</keyword>
<dbReference type="Pfam" id="PF04751">
    <property type="entry name" value="DarP"/>
    <property type="match status" value="1"/>
</dbReference>
<dbReference type="EMBL" id="CP003060">
    <property type="protein sequence ID" value="AEP31294.1"/>
    <property type="molecule type" value="Genomic_DNA"/>
</dbReference>
<evidence type="ECO:0000313" key="6">
    <source>
        <dbReference type="EMBL" id="AEP31294.1"/>
    </source>
</evidence>
<comment type="similarity">
    <text evidence="5">Belongs to the DarP family.</text>
</comment>
<dbReference type="KEGG" id="gni:GNIT_3200"/>
<keyword evidence="7" id="KW-1185">Reference proteome</keyword>
<evidence type="ECO:0000256" key="4">
    <source>
        <dbReference type="ARBA" id="ARBA00022884"/>
    </source>
</evidence>
<dbReference type="PIRSF" id="PIRSF016183">
    <property type="entry name" value="UCP016183"/>
    <property type="match status" value="1"/>
</dbReference>
<dbReference type="Gene3D" id="1.10.60.30">
    <property type="entry name" value="PSPTO4464-like domains"/>
    <property type="match status" value="2"/>
</dbReference>
<organism evidence="6 7">
    <name type="scientific">Glaciecola nitratireducens (strain JCM 12485 / KCTC 12276 / FR1064)</name>
    <dbReference type="NCBI Taxonomy" id="1085623"/>
    <lineage>
        <taxon>Bacteria</taxon>
        <taxon>Pseudomonadati</taxon>
        <taxon>Pseudomonadota</taxon>
        <taxon>Gammaproteobacteria</taxon>
        <taxon>Alteromonadales</taxon>
        <taxon>Alteromonadaceae</taxon>
        <taxon>Brumicola</taxon>
    </lineage>
</organism>
<evidence type="ECO:0000256" key="2">
    <source>
        <dbReference type="ARBA" id="ARBA00022517"/>
    </source>
</evidence>
<reference evidence="6 7" key="1">
    <citation type="journal article" date="2011" name="J. Bacteriol.">
        <title>Complete genome sequence of seawater bacterium Glaciecola nitratireducens FR1064T.</title>
        <authorList>
            <person name="Bian F."/>
            <person name="Qin Q.L."/>
            <person name="Xie B.B."/>
            <person name="Shu Y.L."/>
            <person name="Zhang X.Y."/>
            <person name="Yu Y."/>
            <person name="Chen B."/>
            <person name="Chen X.L."/>
            <person name="Zhou B.C."/>
            <person name="Zhang Y.Z."/>
        </authorList>
    </citation>
    <scope>NUCLEOTIDE SEQUENCE [LARGE SCALE GENOMIC DNA]</scope>
    <source>
        <strain evidence="7">JCM 12485 / KCTC 12276 / FR1064</strain>
    </source>
</reference>
<dbReference type="Proteomes" id="UP000009282">
    <property type="component" value="Chromosome"/>
</dbReference>
<evidence type="ECO:0000256" key="1">
    <source>
        <dbReference type="ARBA" id="ARBA00022490"/>
    </source>
</evidence>
<dbReference type="RefSeq" id="WP_014110165.1">
    <property type="nucleotide sequence ID" value="NC_016041.1"/>
</dbReference>
<dbReference type="InterPro" id="IPR023153">
    <property type="entry name" value="DarP_sf"/>
</dbReference>
<dbReference type="InterPro" id="IPR006839">
    <property type="entry name" value="DarP"/>
</dbReference>
<dbReference type="SUPFAM" id="SSF158710">
    <property type="entry name" value="PSPTO4464-like"/>
    <property type="match status" value="1"/>
</dbReference>
<name>G4QE20_GLANF</name>
<dbReference type="HAMAP" id="MF_00765">
    <property type="entry name" value="DarP"/>
    <property type="match status" value="1"/>
</dbReference>